<dbReference type="EMBL" id="VICD02000007">
    <property type="protein sequence ID" value="KAB8198605.1"/>
    <property type="molecule type" value="Genomic_DNA"/>
</dbReference>
<dbReference type="CDD" id="cd16961">
    <property type="entry name" value="RMtype1_S_TRD-CR_like"/>
    <property type="match status" value="1"/>
</dbReference>
<gene>
    <name evidence="5" type="ORF">FKV24_001075</name>
</gene>
<dbReference type="GO" id="GO:0003677">
    <property type="term" value="F:DNA binding"/>
    <property type="evidence" value="ECO:0007669"/>
    <property type="project" value="UniProtKB-KW"/>
</dbReference>
<keyword evidence="5" id="KW-0255">Endonuclease</keyword>
<keyword evidence="5" id="KW-0378">Hydrolase</keyword>
<proteinExistence type="inferred from homology"/>
<protein>
    <submittedName>
        <fullName evidence="5">Restriction endonuclease subunit S</fullName>
    </submittedName>
</protein>
<comment type="caution">
    <text evidence="5">The sequence shown here is derived from an EMBL/GenBank/DDBJ whole genome shotgun (WGS) entry which is preliminary data.</text>
</comment>
<dbReference type="AlphaFoldDB" id="A0A508B821"/>
<reference evidence="5 6" key="1">
    <citation type="submission" date="2019-10" db="EMBL/GenBank/DDBJ databases">
        <title>Lysobacter alkalisoli sp. nov., isolated from saline-alkaline soil.</title>
        <authorList>
            <person name="Sun J.-Q."/>
        </authorList>
    </citation>
    <scope>NUCLEOTIDE SEQUENCE [LARGE SCALE GENOMIC DNA]</scope>
    <source>
        <strain evidence="5 6">KCTC 42381</strain>
    </source>
</reference>
<organism evidence="5 6">
    <name type="scientific">Marilutibacter maris</name>
    <dbReference type="NCBI Taxonomy" id="1605891"/>
    <lineage>
        <taxon>Bacteria</taxon>
        <taxon>Pseudomonadati</taxon>
        <taxon>Pseudomonadota</taxon>
        <taxon>Gammaproteobacteria</taxon>
        <taxon>Lysobacterales</taxon>
        <taxon>Lysobacteraceae</taxon>
        <taxon>Marilutibacter</taxon>
    </lineage>
</organism>
<dbReference type="GO" id="GO:0009307">
    <property type="term" value="P:DNA restriction-modification system"/>
    <property type="evidence" value="ECO:0007669"/>
    <property type="project" value="UniProtKB-KW"/>
</dbReference>
<name>A0A508B821_9GAMM</name>
<sequence>MANDALLNEIADVRLGHPFRGAVPQVEGGSARVVQIRDLSRHGLRDCDALLRTELEGRKDPDWLKDEDVLFVAKGSNAYAAPVPRAPERTVCSQHIYVVRVKEPGYVLPAFLAWQLNQPPAQRYLRQSAEGSHQLSVRRSVLDATQIRIPPLEQQRVVVELERLARAEREAMQSLIKNRETELAILAERLLA</sequence>
<dbReference type="Gene3D" id="3.90.220.20">
    <property type="entry name" value="DNA methylase specificity domains"/>
    <property type="match status" value="1"/>
</dbReference>
<keyword evidence="2" id="KW-0680">Restriction system</keyword>
<keyword evidence="5" id="KW-0540">Nuclease</keyword>
<evidence type="ECO:0000256" key="1">
    <source>
        <dbReference type="ARBA" id="ARBA00010923"/>
    </source>
</evidence>
<dbReference type="SUPFAM" id="SSF116734">
    <property type="entry name" value="DNA methylase specificity domain"/>
    <property type="match status" value="1"/>
</dbReference>
<keyword evidence="3" id="KW-0238">DNA-binding</keyword>
<dbReference type="Pfam" id="PF01420">
    <property type="entry name" value="Methylase_S"/>
    <property type="match status" value="1"/>
</dbReference>
<feature type="domain" description="Type I restriction modification DNA specificity" evidence="4">
    <location>
        <begin position="65"/>
        <end position="160"/>
    </location>
</feature>
<dbReference type="GO" id="GO:0004519">
    <property type="term" value="F:endonuclease activity"/>
    <property type="evidence" value="ECO:0007669"/>
    <property type="project" value="UniProtKB-KW"/>
</dbReference>
<dbReference type="InterPro" id="IPR044946">
    <property type="entry name" value="Restrct_endonuc_typeI_TRD_sf"/>
</dbReference>
<dbReference type="InterPro" id="IPR000055">
    <property type="entry name" value="Restrct_endonuc_typeI_TRD"/>
</dbReference>
<dbReference type="PANTHER" id="PTHR30408">
    <property type="entry name" value="TYPE-1 RESTRICTION ENZYME ECOKI SPECIFICITY PROTEIN"/>
    <property type="match status" value="1"/>
</dbReference>
<evidence type="ECO:0000313" key="6">
    <source>
        <dbReference type="Proteomes" id="UP000320431"/>
    </source>
</evidence>
<evidence type="ECO:0000259" key="4">
    <source>
        <dbReference type="Pfam" id="PF01420"/>
    </source>
</evidence>
<comment type="similarity">
    <text evidence="1">Belongs to the type-I restriction system S methylase family.</text>
</comment>
<dbReference type="Proteomes" id="UP000320431">
    <property type="component" value="Unassembled WGS sequence"/>
</dbReference>
<evidence type="ECO:0000256" key="2">
    <source>
        <dbReference type="ARBA" id="ARBA00022747"/>
    </source>
</evidence>
<dbReference type="PANTHER" id="PTHR30408:SF12">
    <property type="entry name" value="TYPE I RESTRICTION ENZYME MJAVIII SPECIFICITY SUBUNIT"/>
    <property type="match status" value="1"/>
</dbReference>
<evidence type="ECO:0000256" key="3">
    <source>
        <dbReference type="ARBA" id="ARBA00023125"/>
    </source>
</evidence>
<accession>A0A508B821</accession>
<evidence type="ECO:0000313" key="5">
    <source>
        <dbReference type="EMBL" id="KAB8198605.1"/>
    </source>
</evidence>
<dbReference type="InterPro" id="IPR052021">
    <property type="entry name" value="Type-I_RS_S_subunit"/>
</dbReference>